<reference evidence="2 3" key="1">
    <citation type="submission" date="2020-04" db="EMBL/GenBank/DDBJ databases">
        <title>Genomic insights into acetone-butanol-ethanol (ABE) fermentation by sequencing solventogenic clostridia strains.</title>
        <authorList>
            <person name="Brown S."/>
        </authorList>
    </citation>
    <scope>NUCLEOTIDE SEQUENCE [LARGE SCALE GENOMIC DNA]</scope>
    <source>
        <strain evidence="2 3">DJ011</strain>
    </source>
</reference>
<feature type="transmembrane region" description="Helical" evidence="1">
    <location>
        <begin position="96"/>
        <end position="116"/>
    </location>
</feature>
<keyword evidence="1" id="KW-0812">Transmembrane</keyword>
<keyword evidence="3" id="KW-1185">Reference proteome</keyword>
<name>A0A923E8U5_CLOTT</name>
<gene>
    <name evidence="2" type="ORF">HGG79_12540</name>
</gene>
<evidence type="ECO:0000313" key="3">
    <source>
        <dbReference type="Proteomes" id="UP000563151"/>
    </source>
</evidence>
<proteinExistence type="predicted"/>
<dbReference type="Pfam" id="PF09997">
    <property type="entry name" value="DUF2238"/>
    <property type="match status" value="1"/>
</dbReference>
<dbReference type="AlphaFoldDB" id="A0A923E8U5"/>
<dbReference type="PIRSF" id="PIRSF020606">
    <property type="entry name" value="UCP020606"/>
    <property type="match status" value="1"/>
</dbReference>
<organism evidence="2 3">
    <name type="scientific">Clostridium tetanomorphum</name>
    <dbReference type="NCBI Taxonomy" id="1553"/>
    <lineage>
        <taxon>Bacteria</taxon>
        <taxon>Bacillati</taxon>
        <taxon>Bacillota</taxon>
        <taxon>Clostridia</taxon>
        <taxon>Eubacteriales</taxon>
        <taxon>Clostridiaceae</taxon>
        <taxon>Clostridium</taxon>
    </lineage>
</organism>
<sequence length="203" mass="23267">MEERKLHLFLIISIIIILIWSGINPFDSFTWFLEVLPALIGGTILVIIYSKFKFTTLVYILIWIHGIILIVGGHYTYAEMPLFNWLKDTFNLERNYYDRLGHIAQGFIPAIVTREIFIRKNIVSKKGWLGFIIVSICLAASASYELIEFAVAKFTGTAAEAFLGTQGDVWDTQWDMLFALVGSILSLVILSKYHDEQLERIKL</sequence>
<feature type="transmembrane region" description="Helical" evidence="1">
    <location>
        <begin position="29"/>
        <end position="49"/>
    </location>
</feature>
<dbReference type="EMBL" id="JAAZWO010000015">
    <property type="protein sequence ID" value="MBC2398593.1"/>
    <property type="molecule type" value="Genomic_DNA"/>
</dbReference>
<dbReference type="InterPro" id="IPR058534">
    <property type="entry name" value="YjdF"/>
</dbReference>
<feature type="transmembrane region" description="Helical" evidence="1">
    <location>
        <begin position="56"/>
        <end position="76"/>
    </location>
</feature>
<keyword evidence="1" id="KW-0472">Membrane</keyword>
<feature type="transmembrane region" description="Helical" evidence="1">
    <location>
        <begin position="7"/>
        <end position="23"/>
    </location>
</feature>
<protein>
    <submittedName>
        <fullName evidence="2">DUF2238 domain-containing protein</fullName>
    </submittedName>
</protein>
<dbReference type="RefSeq" id="WP_035150004.1">
    <property type="nucleotide sequence ID" value="NZ_JAAZWO010000015.1"/>
</dbReference>
<evidence type="ECO:0000256" key="1">
    <source>
        <dbReference type="SAM" id="Phobius"/>
    </source>
</evidence>
<feature type="transmembrane region" description="Helical" evidence="1">
    <location>
        <begin position="176"/>
        <end position="193"/>
    </location>
</feature>
<dbReference type="InterPro" id="IPR014509">
    <property type="entry name" value="YjdF-like"/>
</dbReference>
<evidence type="ECO:0000313" key="2">
    <source>
        <dbReference type="EMBL" id="MBC2398593.1"/>
    </source>
</evidence>
<feature type="transmembrane region" description="Helical" evidence="1">
    <location>
        <begin position="128"/>
        <end position="147"/>
    </location>
</feature>
<keyword evidence="1" id="KW-1133">Transmembrane helix</keyword>
<comment type="caution">
    <text evidence="2">The sequence shown here is derived from an EMBL/GenBank/DDBJ whole genome shotgun (WGS) entry which is preliminary data.</text>
</comment>
<dbReference type="Proteomes" id="UP000563151">
    <property type="component" value="Unassembled WGS sequence"/>
</dbReference>
<accession>A0A923E8U5</accession>